<dbReference type="AlphaFoldDB" id="A0A382W639"/>
<accession>A0A382W639</accession>
<dbReference type="EMBL" id="UINC01157043">
    <property type="protein sequence ID" value="SVD53815.1"/>
    <property type="molecule type" value="Genomic_DNA"/>
</dbReference>
<name>A0A382W639_9ZZZZ</name>
<gene>
    <name evidence="1" type="ORF">METZ01_LOCUS406669</name>
</gene>
<protein>
    <submittedName>
        <fullName evidence="1">Uncharacterized protein</fullName>
    </submittedName>
</protein>
<proteinExistence type="predicted"/>
<organism evidence="1">
    <name type="scientific">marine metagenome</name>
    <dbReference type="NCBI Taxonomy" id="408172"/>
    <lineage>
        <taxon>unclassified sequences</taxon>
        <taxon>metagenomes</taxon>
        <taxon>ecological metagenomes</taxon>
    </lineage>
</organism>
<evidence type="ECO:0000313" key="1">
    <source>
        <dbReference type="EMBL" id="SVD53815.1"/>
    </source>
</evidence>
<sequence length="41" mass="4469">MGKTLSYIMAAFAEKHIFEVREIAPAKRGCGGGGNWATGWR</sequence>
<reference evidence="1" key="1">
    <citation type="submission" date="2018-05" db="EMBL/GenBank/DDBJ databases">
        <authorList>
            <person name="Lanie J.A."/>
            <person name="Ng W.-L."/>
            <person name="Kazmierczak K.M."/>
            <person name="Andrzejewski T.M."/>
            <person name="Davidsen T.M."/>
            <person name="Wayne K.J."/>
            <person name="Tettelin H."/>
            <person name="Glass J.I."/>
            <person name="Rusch D."/>
            <person name="Podicherti R."/>
            <person name="Tsui H.-C.T."/>
            <person name="Winkler M.E."/>
        </authorList>
    </citation>
    <scope>NUCLEOTIDE SEQUENCE</scope>
</reference>